<sequence length="257" mass="29130">MELNLADKDAAWVSQFLASRRTTRDFLPTPVAPEIINQILKDSLTAPSWSNTRPFKVAVATGEVRDRISAEFLSRWQVLSKIMRKGFRNKLRLIFTRYGLPTSNRTIVKPYVAELKPRAERVGRELYTLFGVARGDREARDKQWGRNYEFFGAPVALFVYIHKSLHIYAASDAGLMMENLMLSAHAHGLGTCAQGAVNIWDDVIRDEFEVSKDYRLICGIAIGYPTDSPVNSFQANRIDVEELLLKPKNHGRSNASR</sequence>
<keyword evidence="3" id="KW-0560">Oxidoreductase</keyword>
<dbReference type="EMBL" id="CAEZSS010000044">
    <property type="protein sequence ID" value="CAB4543454.1"/>
    <property type="molecule type" value="Genomic_DNA"/>
</dbReference>
<feature type="domain" description="Nitroreductase" evidence="4">
    <location>
        <begin position="18"/>
        <end position="224"/>
    </location>
</feature>
<evidence type="ECO:0000256" key="1">
    <source>
        <dbReference type="ARBA" id="ARBA00022630"/>
    </source>
</evidence>
<evidence type="ECO:0000256" key="2">
    <source>
        <dbReference type="ARBA" id="ARBA00022643"/>
    </source>
</evidence>
<name>A0A6J6BXB9_9ZZZZ</name>
<protein>
    <submittedName>
        <fullName evidence="5">Unannotated protein</fullName>
    </submittedName>
</protein>
<evidence type="ECO:0000256" key="3">
    <source>
        <dbReference type="ARBA" id="ARBA00023002"/>
    </source>
</evidence>
<dbReference type="Pfam" id="PF00881">
    <property type="entry name" value="Nitroreductase"/>
    <property type="match status" value="1"/>
</dbReference>
<dbReference type="InterPro" id="IPR000415">
    <property type="entry name" value="Nitroreductase-like"/>
</dbReference>
<dbReference type="GO" id="GO:0016491">
    <property type="term" value="F:oxidoreductase activity"/>
    <property type="evidence" value="ECO:0007669"/>
    <property type="project" value="UniProtKB-KW"/>
</dbReference>
<gene>
    <name evidence="5" type="ORF">UFOPK1505_00340</name>
</gene>
<dbReference type="CDD" id="cd02136">
    <property type="entry name" value="PnbA_NfnB-like"/>
    <property type="match status" value="1"/>
</dbReference>
<dbReference type="Gene3D" id="3.40.109.10">
    <property type="entry name" value="NADH Oxidase"/>
    <property type="match status" value="1"/>
</dbReference>
<dbReference type="InterPro" id="IPR029479">
    <property type="entry name" value="Nitroreductase"/>
</dbReference>
<dbReference type="SUPFAM" id="SSF55469">
    <property type="entry name" value="FMN-dependent nitroreductase-like"/>
    <property type="match status" value="1"/>
</dbReference>
<reference evidence="5" key="1">
    <citation type="submission" date="2020-05" db="EMBL/GenBank/DDBJ databases">
        <authorList>
            <person name="Chiriac C."/>
            <person name="Salcher M."/>
            <person name="Ghai R."/>
            <person name="Kavagutti S V."/>
        </authorList>
    </citation>
    <scope>NUCLEOTIDE SEQUENCE</scope>
</reference>
<proteinExistence type="predicted"/>
<evidence type="ECO:0000259" key="4">
    <source>
        <dbReference type="Pfam" id="PF00881"/>
    </source>
</evidence>
<keyword evidence="1" id="KW-0285">Flavoprotein</keyword>
<dbReference type="PANTHER" id="PTHR23026">
    <property type="entry name" value="NADPH NITROREDUCTASE"/>
    <property type="match status" value="1"/>
</dbReference>
<keyword evidence="2" id="KW-0288">FMN</keyword>
<accession>A0A6J6BXB9</accession>
<dbReference type="InterPro" id="IPR050627">
    <property type="entry name" value="Nitroreductase/BluB"/>
</dbReference>
<organism evidence="5">
    <name type="scientific">freshwater metagenome</name>
    <dbReference type="NCBI Taxonomy" id="449393"/>
    <lineage>
        <taxon>unclassified sequences</taxon>
        <taxon>metagenomes</taxon>
        <taxon>ecological metagenomes</taxon>
    </lineage>
</organism>
<evidence type="ECO:0000313" key="5">
    <source>
        <dbReference type="EMBL" id="CAB4543454.1"/>
    </source>
</evidence>
<dbReference type="AlphaFoldDB" id="A0A6J6BXB9"/>
<dbReference type="PANTHER" id="PTHR23026:SF90">
    <property type="entry name" value="IODOTYROSINE DEIODINASE 1"/>
    <property type="match status" value="1"/>
</dbReference>